<name>A0A136ISS7_9PEZI</name>
<keyword evidence="2" id="KW-1185">Reference proteome</keyword>
<protein>
    <submittedName>
        <fullName evidence="1">Uncharacterized protein</fullName>
    </submittedName>
</protein>
<evidence type="ECO:0000313" key="1">
    <source>
        <dbReference type="EMBL" id="KXJ87856.1"/>
    </source>
</evidence>
<gene>
    <name evidence="1" type="ORF">Micbo1qcDRAFT_178506</name>
</gene>
<proteinExistence type="predicted"/>
<reference evidence="2" key="1">
    <citation type="submission" date="2016-02" db="EMBL/GenBank/DDBJ databases">
        <title>Draft genome sequence of Microdochium bolleyi, a fungal endophyte of beachgrass.</title>
        <authorList>
            <consortium name="DOE Joint Genome Institute"/>
            <person name="David A.S."/>
            <person name="May G."/>
            <person name="Haridas S."/>
            <person name="Lim J."/>
            <person name="Wang M."/>
            <person name="Labutti K."/>
            <person name="Lipzen A."/>
            <person name="Barry K."/>
            <person name="Grigoriev I.V."/>
        </authorList>
    </citation>
    <scope>NUCLEOTIDE SEQUENCE [LARGE SCALE GENOMIC DNA]</scope>
    <source>
        <strain evidence="2">J235TASD1</strain>
    </source>
</reference>
<dbReference type="Proteomes" id="UP000070501">
    <property type="component" value="Unassembled WGS sequence"/>
</dbReference>
<dbReference type="InParanoid" id="A0A136ISS7"/>
<organism evidence="1 2">
    <name type="scientific">Microdochium bolleyi</name>
    <dbReference type="NCBI Taxonomy" id="196109"/>
    <lineage>
        <taxon>Eukaryota</taxon>
        <taxon>Fungi</taxon>
        <taxon>Dikarya</taxon>
        <taxon>Ascomycota</taxon>
        <taxon>Pezizomycotina</taxon>
        <taxon>Sordariomycetes</taxon>
        <taxon>Xylariomycetidae</taxon>
        <taxon>Xylariales</taxon>
        <taxon>Microdochiaceae</taxon>
        <taxon>Microdochium</taxon>
    </lineage>
</organism>
<sequence>MYYTVGGAGAGAGASLFTTVEGHGFGHGAEVNGVRTAGSDPFWWGLNQHIGFAEPASNGTGDIAYLPSPHEYEKGLALGNVLDAVEAPLHESPLILAAMV</sequence>
<dbReference type="EMBL" id="KQ964260">
    <property type="protein sequence ID" value="KXJ87856.1"/>
    <property type="molecule type" value="Genomic_DNA"/>
</dbReference>
<dbReference type="AlphaFoldDB" id="A0A136ISS7"/>
<evidence type="ECO:0000313" key="2">
    <source>
        <dbReference type="Proteomes" id="UP000070501"/>
    </source>
</evidence>
<accession>A0A136ISS7</accession>